<dbReference type="PROSITE" id="PS00122">
    <property type="entry name" value="CARBOXYLESTERASE_B_1"/>
    <property type="match status" value="1"/>
</dbReference>
<dbReference type="GeneID" id="108006013"/>
<evidence type="ECO:0000256" key="5">
    <source>
        <dbReference type="ARBA" id="ARBA00023180"/>
    </source>
</evidence>
<dbReference type="PANTHER" id="PTHR11559">
    <property type="entry name" value="CARBOXYLESTERASE"/>
    <property type="match status" value="1"/>
</dbReference>
<keyword evidence="6" id="KW-0732">Signal</keyword>
<protein>
    <recommendedName>
        <fullName evidence="6">Carboxylic ester hydrolase</fullName>
        <ecNumber evidence="6">3.1.1.-</ecNumber>
    </recommendedName>
</protein>
<keyword evidence="5" id="KW-0325">Glycoprotein</keyword>
<dbReference type="GO" id="GO:0052689">
    <property type="term" value="F:carboxylic ester hydrolase activity"/>
    <property type="evidence" value="ECO:0007669"/>
    <property type="project" value="UniProtKB-KW"/>
</dbReference>
<keyword evidence="3 6" id="KW-0378">Hydrolase</keyword>
<accession>A0AB40A9Y9</accession>
<feature type="signal peptide" evidence="6">
    <location>
        <begin position="1"/>
        <end position="20"/>
    </location>
</feature>
<dbReference type="AlphaFoldDB" id="A0AB40A9Y9"/>
<evidence type="ECO:0000313" key="8">
    <source>
        <dbReference type="Proteomes" id="UP001652628"/>
    </source>
</evidence>
<evidence type="ECO:0000256" key="3">
    <source>
        <dbReference type="ARBA" id="ARBA00022801"/>
    </source>
</evidence>
<dbReference type="EC" id="3.1.1.-" evidence="6"/>
<dbReference type="SUPFAM" id="SSF53474">
    <property type="entry name" value="alpha/beta-Hydrolases"/>
    <property type="match status" value="1"/>
</dbReference>
<sequence>MLKFFVVELLVLLASSSVLSIDVDTDLGRVRGANLTSRLGSTFHAFRGIRYAEPPLGDLRFLNPQPVKPWSPKTFDASEDGPMCPQPWDNMTDVSEDCLRLNVYTKDLKGRRPVIVFLHPGGFYVFSGQSKYLAGPEHFMDRDCVLVSLNYRLGSLGFLATGTKEAPGNAGMKDQVLALRWIQQHIHRFGGDPGSVTLLGYSAGSISVALHMLSPMSRGLFHRGISMSAAPYGPVQYKSNDLRLAKRQAGLLKCPQEPVKEMVDCMRQKPYLDYVSTYNGMFEFGWNPVLNWRIVVEEDFGQERYLIESPFKTARRGDFYKVPIITGITEFEFLSGAFFDLRNESIVSKYNQDWEHFAPISLILERNSTQSRVGSRVLREKYMPESRDKLEYPKSLKGMGELFSDALIGVSFNRFLHLMAPHTPIYTYLFRYKGRYSFLKNPDNQEAMGPVHHDELIYLFHVGLLTPLLKREDPENFMIELLTRMWFEFAQKGNPHNKSDEYLKDLNWPLYNSQDKAYLEIGTNLTAKTGGFFLDRYHIWDELFPLSSFC</sequence>
<comment type="similarity">
    <text evidence="1 6">Belongs to the type-B carboxylesterase/lipase family.</text>
</comment>
<dbReference type="Pfam" id="PF00135">
    <property type="entry name" value="COesterase"/>
    <property type="match status" value="1"/>
</dbReference>
<organism evidence="8 9">
    <name type="scientific">Drosophila suzukii</name>
    <name type="common">Spotted-wing drosophila fruit fly</name>
    <dbReference type="NCBI Taxonomy" id="28584"/>
    <lineage>
        <taxon>Eukaryota</taxon>
        <taxon>Metazoa</taxon>
        <taxon>Ecdysozoa</taxon>
        <taxon>Arthropoda</taxon>
        <taxon>Hexapoda</taxon>
        <taxon>Insecta</taxon>
        <taxon>Pterygota</taxon>
        <taxon>Neoptera</taxon>
        <taxon>Endopterygota</taxon>
        <taxon>Diptera</taxon>
        <taxon>Brachycera</taxon>
        <taxon>Muscomorpha</taxon>
        <taxon>Ephydroidea</taxon>
        <taxon>Drosophilidae</taxon>
        <taxon>Drosophila</taxon>
        <taxon>Sophophora</taxon>
    </lineage>
</organism>
<feature type="chain" id="PRO_5044961875" description="Carboxylic ester hydrolase" evidence="6">
    <location>
        <begin position="21"/>
        <end position="550"/>
    </location>
</feature>
<evidence type="ECO:0000256" key="4">
    <source>
        <dbReference type="ARBA" id="ARBA00023157"/>
    </source>
</evidence>
<dbReference type="RefSeq" id="XP_036674450.3">
    <property type="nucleotide sequence ID" value="XM_036818555.3"/>
</dbReference>
<reference evidence="9" key="1">
    <citation type="submission" date="2025-08" db="UniProtKB">
        <authorList>
            <consortium name="RefSeq"/>
        </authorList>
    </citation>
    <scope>IDENTIFICATION</scope>
</reference>
<proteinExistence type="inferred from homology"/>
<evidence type="ECO:0000256" key="6">
    <source>
        <dbReference type="RuleBase" id="RU361235"/>
    </source>
</evidence>
<keyword evidence="2" id="KW-0719">Serine esterase</keyword>
<evidence type="ECO:0000259" key="7">
    <source>
        <dbReference type="Pfam" id="PF00135"/>
    </source>
</evidence>
<dbReference type="InterPro" id="IPR050309">
    <property type="entry name" value="Type-B_Carboxylest/Lipase"/>
</dbReference>
<keyword evidence="4" id="KW-1015">Disulfide bond</keyword>
<evidence type="ECO:0000313" key="9">
    <source>
        <dbReference type="RefSeq" id="XP_036674450.3"/>
    </source>
</evidence>
<dbReference type="InterPro" id="IPR002018">
    <property type="entry name" value="CarbesteraseB"/>
</dbReference>
<feature type="domain" description="Carboxylesterase type B" evidence="7">
    <location>
        <begin position="23"/>
        <end position="530"/>
    </location>
</feature>
<evidence type="ECO:0000256" key="1">
    <source>
        <dbReference type="ARBA" id="ARBA00005964"/>
    </source>
</evidence>
<keyword evidence="8" id="KW-1185">Reference proteome</keyword>
<evidence type="ECO:0000256" key="2">
    <source>
        <dbReference type="ARBA" id="ARBA00022487"/>
    </source>
</evidence>
<dbReference type="InterPro" id="IPR029058">
    <property type="entry name" value="AB_hydrolase_fold"/>
</dbReference>
<name>A0AB40A9Y9_DROSZ</name>
<dbReference type="Proteomes" id="UP001652628">
    <property type="component" value="Chromosome 3"/>
</dbReference>
<gene>
    <name evidence="9" type="primary">LOC108006013</name>
</gene>
<dbReference type="InterPro" id="IPR019826">
    <property type="entry name" value="Carboxylesterase_B_AS"/>
</dbReference>
<dbReference type="Gene3D" id="3.40.50.1820">
    <property type="entry name" value="alpha/beta hydrolase"/>
    <property type="match status" value="1"/>
</dbReference>